<organism evidence="7 8">
    <name type="scientific">Pedobacter nutrimenti</name>
    <dbReference type="NCBI Taxonomy" id="1241337"/>
    <lineage>
        <taxon>Bacteria</taxon>
        <taxon>Pseudomonadati</taxon>
        <taxon>Bacteroidota</taxon>
        <taxon>Sphingobacteriia</taxon>
        <taxon>Sphingobacteriales</taxon>
        <taxon>Sphingobacteriaceae</taxon>
        <taxon>Pedobacter</taxon>
    </lineage>
</organism>
<evidence type="ECO:0000259" key="5">
    <source>
        <dbReference type="Pfam" id="PF04542"/>
    </source>
</evidence>
<dbReference type="RefSeq" id="WP_245943715.1">
    <property type="nucleotide sequence ID" value="NZ_QKLU01000007.1"/>
</dbReference>
<protein>
    <submittedName>
        <fullName evidence="7">RNA polymerase sigma-70 factor (Family 1)</fullName>
    </submittedName>
</protein>
<sequence length="191" mass="22658">MKYSVCTDEELFAFLKDGNHDAYAEIFERFYGILFVHALKMLRNQEEAKDMVQELFEMLWTKRENIFLTGSLSSYLYATLRNKILNLLAHEKVRRKYVNSLGQFMELEKYETDFYIRERELKRKIEHEIAALPSKMAEIFILSRKEFLSHKEIASKLKLSELTVKTQVKRAIKILRPKLGFIIGLISLLRL</sequence>
<dbReference type="Gene3D" id="1.10.10.10">
    <property type="entry name" value="Winged helix-like DNA-binding domain superfamily/Winged helix DNA-binding domain"/>
    <property type="match status" value="1"/>
</dbReference>
<dbReference type="Pfam" id="PF04542">
    <property type="entry name" value="Sigma70_r2"/>
    <property type="match status" value="1"/>
</dbReference>
<dbReference type="InterPro" id="IPR013324">
    <property type="entry name" value="RNA_pol_sigma_r3/r4-like"/>
</dbReference>
<dbReference type="AlphaFoldDB" id="A0A318UAG2"/>
<keyword evidence="3" id="KW-0731">Sigma factor</keyword>
<accession>A0A318UAG2</accession>
<evidence type="ECO:0000313" key="7">
    <source>
        <dbReference type="EMBL" id="PYF71505.1"/>
    </source>
</evidence>
<dbReference type="SUPFAM" id="SSF88659">
    <property type="entry name" value="Sigma3 and sigma4 domains of RNA polymerase sigma factors"/>
    <property type="match status" value="1"/>
</dbReference>
<keyword evidence="4" id="KW-0804">Transcription</keyword>
<dbReference type="InterPro" id="IPR036388">
    <property type="entry name" value="WH-like_DNA-bd_sf"/>
</dbReference>
<dbReference type="NCBIfam" id="TIGR02937">
    <property type="entry name" value="sigma70-ECF"/>
    <property type="match status" value="1"/>
</dbReference>
<evidence type="ECO:0000256" key="2">
    <source>
        <dbReference type="ARBA" id="ARBA00023015"/>
    </source>
</evidence>
<keyword evidence="8" id="KW-1185">Reference proteome</keyword>
<evidence type="ECO:0000256" key="1">
    <source>
        <dbReference type="ARBA" id="ARBA00010641"/>
    </source>
</evidence>
<dbReference type="PANTHER" id="PTHR43133:SF46">
    <property type="entry name" value="RNA POLYMERASE SIGMA-70 FACTOR ECF SUBFAMILY"/>
    <property type="match status" value="1"/>
</dbReference>
<gene>
    <name evidence="7" type="ORF">B0O44_107120</name>
</gene>
<dbReference type="GO" id="GO:0016987">
    <property type="term" value="F:sigma factor activity"/>
    <property type="evidence" value="ECO:0007669"/>
    <property type="project" value="UniProtKB-KW"/>
</dbReference>
<comment type="caution">
    <text evidence="7">The sequence shown here is derived from an EMBL/GenBank/DDBJ whole genome shotgun (WGS) entry which is preliminary data.</text>
</comment>
<dbReference type="PANTHER" id="PTHR43133">
    <property type="entry name" value="RNA POLYMERASE ECF-TYPE SIGMA FACTO"/>
    <property type="match status" value="1"/>
</dbReference>
<dbReference type="EMBL" id="QKLU01000007">
    <property type="protein sequence ID" value="PYF71505.1"/>
    <property type="molecule type" value="Genomic_DNA"/>
</dbReference>
<feature type="domain" description="RNA polymerase sigma-70 region 2" evidence="5">
    <location>
        <begin position="27"/>
        <end position="91"/>
    </location>
</feature>
<keyword evidence="2" id="KW-0805">Transcription regulation</keyword>
<dbReference type="Pfam" id="PF08281">
    <property type="entry name" value="Sigma70_r4_2"/>
    <property type="match status" value="1"/>
</dbReference>
<reference evidence="7 8" key="1">
    <citation type="submission" date="2018-06" db="EMBL/GenBank/DDBJ databases">
        <title>Genomic Encyclopedia of Archaeal and Bacterial Type Strains, Phase II (KMG-II): from individual species to whole genera.</title>
        <authorList>
            <person name="Goeker M."/>
        </authorList>
    </citation>
    <scope>NUCLEOTIDE SEQUENCE [LARGE SCALE GENOMIC DNA]</scope>
    <source>
        <strain evidence="7 8">DSM 27372</strain>
    </source>
</reference>
<dbReference type="GO" id="GO:0006352">
    <property type="term" value="P:DNA-templated transcription initiation"/>
    <property type="evidence" value="ECO:0007669"/>
    <property type="project" value="InterPro"/>
</dbReference>
<dbReference type="InterPro" id="IPR013249">
    <property type="entry name" value="RNA_pol_sigma70_r4_t2"/>
</dbReference>
<proteinExistence type="inferred from homology"/>
<evidence type="ECO:0000313" key="8">
    <source>
        <dbReference type="Proteomes" id="UP000248198"/>
    </source>
</evidence>
<dbReference type="InterPro" id="IPR014284">
    <property type="entry name" value="RNA_pol_sigma-70_dom"/>
</dbReference>
<dbReference type="InterPro" id="IPR007627">
    <property type="entry name" value="RNA_pol_sigma70_r2"/>
</dbReference>
<dbReference type="Gene3D" id="1.10.1740.10">
    <property type="match status" value="1"/>
</dbReference>
<dbReference type="SUPFAM" id="SSF88946">
    <property type="entry name" value="Sigma2 domain of RNA polymerase sigma factors"/>
    <property type="match status" value="1"/>
</dbReference>
<evidence type="ECO:0000256" key="4">
    <source>
        <dbReference type="ARBA" id="ARBA00023163"/>
    </source>
</evidence>
<evidence type="ECO:0000256" key="3">
    <source>
        <dbReference type="ARBA" id="ARBA00023082"/>
    </source>
</evidence>
<dbReference type="InterPro" id="IPR013325">
    <property type="entry name" value="RNA_pol_sigma_r2"/>
</dbReference>
<dbReference type="GO" id="GO:0003677">
    <property type="term" value="F:DNA binding"/>
    <property type="evidence" value="ECO:0007669"/>
    <property type="project" value="InterPro"/>
</dbReference>
<comment type="similarity">
    <text evidence="1">Belongs to the sigma-70 factor family. ECF subfamily.</text>
</comment>
<feature type="domain" description="RNA polymerase sigma factor 70 region 4 type 2" evidence="6">
    <location>
        <begin position="123"/>
        <end position="173"/>
    </location>
</feature>
<evidence type="ECO:0000259" key="6">
    <source>
        <dbReference type="Pfam" id="PF08281"/>
    </source>
</evidence>
<dbReference type="InterPro" id="IPR039425">
    <property type="entry name" value="RNA_pol_sigma-70-like"/>
</dbReference>
<dbReference type="Proteomes" id="UP000248198">
    <property type="component" value="Unassembled WGS sequence"/>
</dbReference>
<name>A0A318UAG2_9SPHI</name>